<gene>
    <name evidence="2" type="ORF">UFOPK3564_00104</name>
</gene>
<protein>
    <submittedName>
        <fullName evidence="2">Unannotated protein</fullName>
    </submittedName>
</protein>
<proteinExistence type="predicted"/>
<dbReference type="AlphaFoldDB" id="A0A6J7FLP9"/>
<name>A0A6J7FLP9_9ZZZZ</name>
<evidence type="ECO:0000313" key="2">
    <source>
        <dbReference type="EMBL" id="CAB4892553.1"/>
    </source>
</evidence>
<accession>A0A6J7FLP9</accession>
<organism evidence="2">
    <name type="scientific">freshwater metagenome</name>
    <dbReference type="NCBI Taxonomy" id="449393"/>
    <lineage>
        <taxon>unclassified sequences</taxon>
        <taxon>metagenomes</taxon>
        <taxon>ecological metagenomes</taxon>
    </lineage>
</organism>
<reference evidence="2" key="1">
    <citation type="submission" date="2020-05" db="EMBL/GenBank/DDBJ databases">
        <authorList>
            <person name="Chiriac C."/>
            <person name="Salcher M."/>
            <person name="Ghai R."/>
            <person name="Kavagutti S V."/>
        </authorList>
    </citation>
    <scope>NUCLEOTIDE SEQUENCE</scope>
</reference>
<sequence length="70" mass="7506">MSKEIAPLVADALNPEDQAQRDAARKELANLMMDAPGADAFQATLTTILGDAYLVGYRDGGARLKRKGRS</sequence>
<feature type="region of interest" description="Disordered" evidence="1">
    <location>
        <begin position="1"/>
        <end position="21"/>
    </location>
</feature>
<dbReference type="EMBL" id="CAFBMK010000003">
    <property type="protein sequence ID" value="CAB4892553.1"/>
    <property type="molecule type" value="Genomic_DNA"/>
</dbReference>
<evidence type="ECO:0000256" key="1">
    <source>
        <dbReference type="SAM" id="MobiDB-lite"/>
    </source>
</evidence>